<dbReference type="AlphaFoldDB" id="A1C5I3"/>
<name>A1C5I3_ASPCL</name>
<dbReference type="PANTHER" id="PTHR24189:SF50">
    <property type="entry name" value="ANKYRIN REPEAT AND SOCS BOX PROTEIN 2"/>
    <property type="match status" value="1"/>
</dbReference>
<dbReference type="Proteomes" id="UP000006701">
    <property type="component" value="Unassembled WGS sequence"/>
</dbReference>
<evidence type="ECO:0000313" key="4">
    <source>
        <dbReference type="EMBL" id="EAW14951.1"/>
    </source>
</evidence>
<evidence type="ECO:0000313" key="5">
    <source>
        <dbReference type="Proteomes" id="UP000006701"/>
    </source>
</evidence>
<dbReference type="SMART" id="SM00248">
    <property type="entry name" value="ANK"/>
    <property type="match status" value="4"/>
</dbReference>
<gene>
    <name evidence="4" type="ORF">ACLA_003640</name>
</gene>
<keyword evidence="2 3" id="KW-0040">ANK repeat</keyword>
<dbReference type="InterPro" id="IPR002110">
    <property type="entry name" value="Ankyrin_rpt"/>
</dbReference>
<dbReference type="InterPro" id="IPR036770">
    <property type="entry name" value="Ankyrin_rpt-contain_sf"/>
</dbReference>
<dbReference type="SUPFAM" id="SSF48403">
    <property type="entry name" value="Ankyrin repeat"/>
    <property type="match status" value="1"/>
</dbReference>
<dbReference type="PROSITE" id="PS50088">
    <property type="entry name" value="ANK_REPEAT"/>
    <property type="match status" value="1"/>
</dbReference>
<dbReference type="Pfam" id="PF12796">
    <property type="entry name" value="Ank_2"/>
    <property type="match status" value="1"/>
</dbReference>
<dbReference type="PANTHER" id="PTHR24189">
    <property type="entry name" value="MYOTROPHIN"/>
    <property type="match status" value="1"/>
</dbReference>
<dbReference type="GeneID" id="4708425"/>
<proteinExistence type="predicted"/>
<organism evidence="4 5">
    <name type="scientific">Aspergillus clavatus (strain ATCC 1007 / CBS 513.65 / DSM 816 / NCTC 3887 / NRRL 1 / QM 1276 / 107)</name>
    <dbReference type="NCBI Taxonomy" id="344612"/>
    <lineage>
        <taxon>Eukaryota</taxon>
        <taxon>Fungi</taxon>
        <taxon>Dikarya</taxon>
        <taxon>Ascomycota</taxon>
        <taxon>Pezizomycotina</taxon>
        <taxon>Eurotiomycetes</taxon>
        <taxon>Eurotiomycetidae</taxon>
        <taxon>Eurotiales</taxon>
        <taxon>Aspergillaceae</taxon>
        <taxon>Aspergillus</taxon>
        <taxon>Aspergillus subgen. Fumigati</taxon>
    </lineage>
</organism>
<dbReference type="Gene3D" id="1.25.40.20">
    <property type="entry name" value="Ankyrin repeat-containing domain"/>
    <property type="match status" value="1"/>
</dbReference>
<evidence type="ECO:0000256" key="2">
    <source>
        <dbReference type="ARBA" id="ARBA00023043"/>
    </source>
</evidence>
<keyword evidence="5" id="KW-1185">Reference proteome</keyword>
<keyword evidence="1" id="KW-0677">Repeat</keyword>
<dbReference type="HOGENOM" id="CLU_847570_0_0_1"/>
<dbReference type="RefSeq" id="XP_001276377.1">
    <property type="nucleotide sequence ID" value="XM_001276376.1"/>
</dbReference>
<reference evidence="4 5" key="1">
    <citation type="journal article" date="2008" name="PLoS Genet.">
        <title>Genomic islands in the pathogenic filamentous fungus Aspergillus fumigatus.</title>
        <authorList>
            <person name="Fedorova N.D."/>
            <person name="Khaldi N."/>
            <person name="Joardar V.S."/>
            <person name="Maiti R."/>
            <person name="Amedeo P."/>
            <person name="Anderson M.J."/>
            <person name="Crabtree J."/>
            <person name="Silva J.C."/>
            <person name="Badger J.H."/>
            <person name="Albarraq A."/>
            <person name="Angiuoli S."/>
            <person name="Bussey H."/>
            <person name="Bowyer P."/>
            <person name="Cotty P.J."/>
            <person name="Dyer P.S."/>
            <person name="Egan A."/>
            <person name="Galens K."/>
            <person name="Fraser-Liggett C.M."/>
            <person name="Haas B.J."/>
            <person name="Inman J.M."/>
            <person name="Kent R."/>
            <person name="Lemieux S."/>
            <person name="Malavazi I."/>
            <person name="Orvis J."/>
            <person name="Roemer T."/>
            <person name="Ronning C.M."/>
            <person name="Sundaram J.P."/>
            <person name="Sutton G."/>
            <person name="Turner G."/>
            <person name="Venter J.C."/>
            <person name="White O.R."/>
            <person name="Whitty B.R."/>
            <person name="Youngman P."/>
            <person name="Wolfe K.H."/>
            <person name="Goldman G.H."/>
            <person name="Wortman J.R."/>
            <person name="Jiang B."/>
            <person name="Denning D.W."/>
            <person name="Nierman W.C."/>
        </authorList>
    </citation>
    <scope>NUCLEOTIDE SEQUENCE [LARGE SCALE GENOMIC DNA]</scope>
    <source>
        <strain evidence="5">ATCC 1007 / CBS 513.65 / DSM 816 / NCTC 3887 / NRRL 1</strain>
    </source>
</reference>
<evidence type="ECO:0000256" key="1">
    <source>
        <dbReference type="ARBA" id="ARBA00022737"/>
    </source>
</evidence>
<feature type="repeat" description="ANK" evidence="3">
    <location>
        <begin position="275"/>
        <end position="310"/>
    </location>
</feature>
<dbReference type="OrthoDB" id="4455046at2759"/>
<dbReference type="OMA" id="GRNAWHA"/>
<dbReference type="EMBL" id="DS027004">
    <property type="protein sequence ID" value="EAW14951.1"/>
    <property type="molecule type" value="Genomic_DNA"/>
</dbReference>
<accession>A1C5I3</accession>
<evidence type="ECO:0000256" key="3">
    <source>
        <dbReference type="PROSITE-ProRule" id="PRU00023"/>
    </source>
</evidence>
<dbReference type="InterPro" id="IPR050745">
    <property type="entry name" value="Multifunctional_regulatory"/>
</dbReference>
<protein>
    <submittedName>
        <fullName evidence="4">Ankyrin repeat protein</fullName>
    </submittedName>
</protein>
<dbReference type="VEuPathDB" id="FungiDB:ACLA_003640"/>
<sequence>MSDTQPVALRCRSAGDILPAELTQLILETFDDQELRRIVREIEDLADHAIEVIKVKFIANNSLTIPDAASVDAYHNDMLGPNHISTNGICFPLEVPIIRGSDPIAGVIRGNEVRVMKILIEAGLDVLSYSKNGWTLLGLALVWGTSDDVAALLIDEMDPAHLLGFARLGDSAPCLLTLAAYSSKEMFRRMWLRVRRLDNWTAYMYPVTHYQLCRHADAAFAEELLADGIDLSRAVLPEQGRTAWHAAAEANNNMDFFEWLYLRIPEQINQGSSLEGYTPLMTAAAERWHDRAKAIKWLLAHGADPEIVSQNGKTAMSMAEAANNPHLIPLLKQESA</sequence>
<dbReference type="KEGG" id="act:ACLA_003640"/>